<evidence type="ECO:0000256" key="2">
    <source>
        <dbReference type="ARBA" id="ARBA00022825"/>
    </source>
</evidence>
<feature type="chain" id="PRO_5007829480" description="Peptidase S9 prolyl oligopeptidase catalytic domain-containing protein" evidence="3">
    <location>
        <begin position="26"/>
        <end position="684"/>
    </location>
</feature>
<dbReference type="Gene3D" id="2.120.10.30">
    <property type="entry name" value="TolB, C-terminal domain"/>
    <property type="match status" value="2"/>
</dbReference>
<evidence type="ECO:0000259" key="4">
    <source>
        <dbReference type="Pfam" id="PF00326"/>
    </source>
</evidence>
<keyword evidence="1" id="KW-0378">Hydrolase</keyword>
<dbReference type="PATRIC" id="fig|1365251.3.peg.3043"/>
<dbReference type="OrthoDB" id="9812921at2"/>
<gene>
    <name evidence="5" type="ORF">N476_18685</name>
</gene>
<dbReference type="PANTHER" id="PTHR42776:SF27">
    <property type="entry name" value="DIPEPTIDYL PEPTIDASE FAMILY MEMBER 6"/>
    <property type="match status" value="1"/>
</dbReference>
<dbReference type="InterPro" id="IPR011042">
    <property type="entry name" value="6-blade_b-propeller_TolB-like"/>
</dbReference>
<dbReference type="Gene3D" id="3.40.50.1820">
    <property type="entry name" value="alpha/beta hydrolase"/>
    <property type="match status" value="1"/>
</dbReference>
<protein>
    <recommendedName>
        <fullName evidence="4">Peptidase S9 prolyl oligopeptidase catalytic domain-containing protein</fullName>
    </recommendedName>
</protein>
<dbReference type="InterPro" id="IPR029058">
    <property type="entry name" value="AB_hydrolase_fold"/>
</dbReference>
<evidence type="ECO:0000313" key="6">
    <source>
        <dbReference type="Proteomes" id="UP000076503"/>
    </source>
</evidence>
<dbReference type="RefSeq" id="WP_155731827.1">
    <property type="nucleotide sequence ID" value="NZ_AUXZ01000080.1"/>
</dbReference>
<evidence type="ECO:0000256" key="1">
    <source>
        <dbReference type="ARBA" id="ARBA00022801"/>
    </source>
</evidence>
<dbReference type="PANTHER" id="PTHR42776">
    <property type="entry name" value="SERINE PEPTIDASE S9 FAMILY MEMBER"/>
    <property type="match status" value="1"/>
</dbReference>
<comment type="caution">
    <text evidence="5">The sequence shown here is derived from an EMBL/GenBank/DDBJ whole genome shotgun (WGS) entry which is preliminary data.</text>
</comment>
<keyword evidence="2" id="KW-0720">Serine protease</keyword>
<keyword evidence="3" id="KW-0732">Signal</keyword>
<feature type="domain" description="Peptidase S9 prolyl oligopeptidase catalytic" evidence="4">
    <location>
        <begin position="470"/>
        <end position="677"/>
    </location>
</feature>
<dbReference type="SUPFAM" id="SSF53474">
    <property type="entry name" value="alpha/beta-Hydrolases"/>
    <property type="match status" value="1"/>
</dbReference>
<sequence>MKKTNVIATIWVAATCALNTDVVQAANEQYLQPEDYFELKYVDQVDVSNVSNDIYFVKNQFDRVNDQKTSHVWVYHQATEKFQPIDIQSDASFAPVLSPNQNILAFVSVTDGRARINFKDTQTGHIHHSSWYPSMPSNLTWSPDNQTVAFTMFVEQPKTLPIPLKGKPDNANWAPAPKLIESNRYRLNGAGYLKPGASQIFLQSITAGVPQQLTKGEHSHSGKISFAQDGGGIYFSAKRYANPEFSHFNTDIHYLDLKTRAIKSVVERDGPDDMPTVSPNGRYLAYTGYDDNGMIYQNKELYVKDLKTGKVSVLTAGLDRSVVRLQWRHDSAGIYFSYDDQGKTQLGYSGLAGDFKVLTDRLGNMTSGRPYAGGEFDVASNGMVAFPIANTQRPPELAVLSEGKISTLSDFNGKFLDTVTLGQVEALWSKSKYDERPIHGWVIYPPNFDKSKKYPLVLEIHGGPMANYGPHFTAELQMLAARGYVVLYMNPRGSDSYGNEFAQLIHNNFPNHEHEDLISGIDALIKRGFIDETRQYIMGGSGGGMIGTWMLGKTQQFAAAAIMKPAVNLYSFVLTSDFYPMFPKYWFNGKPWENTEHYLKHSPITYMNNIKTPSLLITGEADYRTPISETEQFYQALKLQDVDTAMVRMPHMSHALTARPSYLQQKLEYILWWFDKYKDRLEDK</sequence>
<dbReference type="GO" id="GO:0006508">
    <property type="term" value="P:proteolysis"/>
    <property type="evidence" value="ECO:0007669"/>
    <property type="project" value="InterPro"/>
</dbReference>
<organism evidence="5 6">
    <name type="scientific">Pseudoalteromonas luteoviolacea H33</name>
    <dbReference type="NCBI Taxonomy" id="1365251"/>
    <lineage>
        <taxon>Bacteria</taxon>
        <taxon>Pseudomonadati</taxon>
        <taxon>Pseudomonadota</taxon>
        <taxon>Gammaproteobacteria</taxon>
        <taxon>Alteromonadales</taxon>
        <taxon>Pseudoalteromonadaceae</taxon>
        <taxon>Pseudoalteromonas</taxon>
    </lineage>
</organism>
<dbReference type="GO" id="GO:0004252">
    <property type="term" value="F:serine-type endopeptidase activity"/>
    <property type="evidence" value="ECO:0007669"/>
    <property type="project" value="TreeGrafter"/>
</dbReference>
<evidence type="ECO:0000256" key="3">
    <source>
        <dbReference type="SAM" id="SignalP"/>
    </source>
</evidence>
<dbReference type="InterPro" id="IPR001375">
    <property type="entry name" value="Peptidase_S9_cat"/>
</dbReference>
<name>A0A161Y3Q7_9GAMM</name>
<keyword evidence="2" id="KW-0645">Protease</keyword>
<dbReference type="Pfam" id="PF00326">
    <property type="entry name" value="Peptidase_S9"/>
    <property type="match status" value="1"/>
</dbReference>
<dbReference type="EMBL" id="AUXZ01000080">
    <property type="protein sequence ID" value="KZN49821.1"/>
    <property type="molecule type" value="Genomic_DNA"/>
</dbReference>
<dbReference type="SUPFAM" id="SSF82171">
    <property type="entry name" value="DPP6 N-terminal domain-like"/>
    <property type="match status" value="1"/>
</dbReference>
<evidence type="ECO:0000313" key="5">
    <source>
        <dbReference type="EMBL" id="KZN49821.1"/>
    </source>
</evidence>
<reference evidence="5 6" key="1">
    <citation type="submission" date="2013-07" db="EMBL/GenBank/DDBJ databases">
        <title>Comparative Genomic and Metabolomic Analysis of Twelve Strains of Pseudoalteromonas luteoviolacea.</title>
        <authorList>
            <person name="Vynne N.G."/>
            <person name="Mansson M."/>
            <person name="Gram L."/>
        </authorList>
    </citation>
    <scope>NUCLEOTIDE SEQUENCE [LARGE SCALE GENOMIC DNA]</scope>
    <source>
        <strain evidence="5 6">H33</strain>
    </source>
</reference>
<dbReference type="Pfam" id="PF07676">
    <property type="entry name" value="PD40"/>
    <property type="match status" value="1"/>
</dbReference>
<feature type="signal peptide" evidence="3">
    <location>
        <begin position="1"/>
        <end position="25"/>
    </location>
</feature>
<dbReference type="Proteomes" id="UP000076503">
    <property type="component" value="Unassembled WGS sequence"/>
</dbReference>
<proteinExistence type="predicted"/>
<accession>A0A161Y3Q7</accession>
<dbReference type="InterPro" id="IPR011659">
    <property type="entry name" value="WD40"/>
</dbReference>
<dbReference type="AlphaFoldDB" id="A0A161Y3Q7"/>